<reference evidence="2 3" key="1">
    <citation type="submission" date="2021-06" db="EMBL/GenBank/DDBJ databases">
        <title>New haloarchaea isolates fom saline soil.</title>
        <authorList>
            <person name="Duran-Viseras A."/>
            <person name="Sanchez-Porro C.S."/>
            <person name="Ventosa A."/>
        </authorList>
    </citation>
    <scope>NUCLEOTIDE SEQUENCE [LARGE SCALE GENOMIC DNA]</scope>
    <source>
        <strain evidence="2 3">JCM 183640</strain>
    </source>
</reference>
<organism evidence="2 3">
    <name type="scientific">Haloarcula limicola</name>
    <dbReference type="NCBI Taxonomy" id="1429915"/>
    <lineage>
        <taxon>Archaea</taxon>
        <taxon>Methanobacteriati</taxon>
        <taxon>Methanobacteriota</taxon>
        <taxon>Stenosarchaea group</taxon>
        <taxon>Halobacteria</taxon>
        <taxon>Halobacteriales</taxon>
        <taxon>Haloarculaceae</taxon>
        <taxon>Haloarcula</taxon>
    </lineage>
</organism>
<gene>
    <name evidence="2" type="ORF">KTS45_12840</name>
</gene>
<protein>
    <submittedName>
        <fullName evidence="2">Uncharacterized protein</fullName>
    </submittedName>
</protein>
<keyword evidence="1" id="KW-1133">Transmembrane helix</keyword>
<keyword evidence="3" id="KW-1185">Reference proteome</keyword>
<name>A0A8J7YAV3_9EURY</name>
<dbReference type="EMBL" id="JAHQXF010000002">
    <property type="protein sequence ID" value="MBV0925083.1"/>
    <property type="molecule type" value="Genomic_DNA"/>
</dbReference>
<evidence type="ECO:0000313" key="3">
    <source>
        <dbReference type="Proteomes" id="UP000766550"/>
    </source>
</evidence>
<comment type="caution">
    <text evidence="2">The sequence shown here is derived from an EMBL/GenBank/DDBJ whole genome shotgun (WGS) entry which is preliminary data.</text>
</comment>
<dbReference type="Proteomes" id="UP000766550">
    <property type="component" value="Unassembled WGS sequence"/>
</dbReference>
<dbReference type="AlphaFoldDB" id="A0A8J7YAV3"/>
<proteinExistence type="predicted"/>
<keyword evidence="1" id="KW-0812">Transmembrane</keyword>
<feature type="transmembrane region" description="Helical" evidence="1">
    <location>
        <begin position="43"/>
        <end position="67"/>
    </location>
</feature>
<dbReference type="RefSeq" id="WP_162317923.1">
    <property type="nucleotide sequence ID" value="NZ_JAHQXF010000002.1"/>
</dbReference>
<sequence>MAETGFDGLAAALQRSVLGALLAAVALLVGVYSLDVIQRQDPLLVLAGAVGILVAFGASMWIGYLFVDGYRDR</sequence>
<accession>A0A8J7YAV3</accession>
<evidence type="ECO:0000256" key="1">
    <source>
        <dbReference type="SAM" id="Phobius"/>
    </source>
</evidence>
<evidence type="ECO:0000313" key="2">
    <source>
        <dbReference type="EMBL" id="MBV0925083.1"/>
    </source>
</evidence>
<keyword evidence="1" id="KW-0472">Membrane</keyword>